<evidence type="ECO:0000313" key="2">
    <source>
        <dbReference type="Proteomes" id="UP000298663"/>
    </source>
</evidence>
<sequence length="275" mass="32348">MTPEMFEHLRALAINSIDISVNSTNNEEQSRTFSSLLANIRSDEHIEVSHEKMKQAMYKLIETVPSQHNKIARHIVMTIVKVQMMNSSRMAKELHKIIDKMCHTEEIPFKHVDLTFERLDAHFFCQSVFNQLGNSFQSNKSKLLRIDVSQKYNTIRLAYSLALPYTIVSPPKEPKELLDNHKYVLQVNVHKPCRYVLFGDQIPHEIGYIYQGHNRKLHNLFKSQMEDMTIAFMLEDKREFPVGWLSCAKSYKEQQIPEAEYWRVPFDTTWIKEES</sequence>
<dbReference type="OrthoDB" id="10445590at2759"/>
<reference evidence="1 2" key="1">
    <citation type="journal article" date="2015" name="Genome Biol.">
        <title>Comparative genomics of Steinernema reveals deeply conserved gene regulatory networks.</title>
        <authorList>
            <person name="Dillman A.R."/>
            <person name="Macchietto M."/>
            <person name="Porter C.F."/>
            <person name="Rogers A."/>
            <person name="Williams B."/>
            <person name="Antoshechkin I."/>
            <person name="Lee M.M."/>
            <person name="Goodwin Z."/>
            <person name="Lu X."/>
            <person name="Lewis E.E."/>
            <person name="Goodrich-Blair H."/>
            <person name="Stock S.P."/>
            <person name="Adams B.J."/>
            <person name="Sternberg P.W."/>
            <person name="Mortazavi A."/>
        </authorList>
    </citation>
    <scope>NUCLEOTIDE SEQUENCE [LARGE SCALE GENOMIC DNA]</scope>
    <source>
        <strain evidence="1 2">ALL</strain>
    </source>
</reference>
<organism evidence="1 2">
    <name type="scientific">Steinernema carpocapsae</name>
    <name type="common">Entomopathogenic nematode</name>
    <dbReference type="NCBI Taxonomy" id="34508"/>
    <lineage>
        <taxon>Eukaryota</taxon>
        <taxon>Metazoa</taxon>
        <taxon>Ecdysozoa</taxon>
        <taxon>Nematoda</taxon>
        <taxon>Chromadorea</taxon>
        <taxon>Rhabditida</taxon>
        <taxon>Tylenchina</taxon>
        <taxon>Panagrolaimomorpha</taxon>
        <taxon>Strongyloidoidea</taxon>
        <taxon>Steinernematidae</taxon>
        <taxon>Steinernema</taxon>
    </lineage>
</organism>
<proteinExistence type="predicted"/>
<dbReference type="AlphaFoldDB" id="A0A4U5LNP1"/>
<name>A0A4U5LNP1_STECR</name>
<comment type="caution">
    <text evidence="1">The sequence shown here is derived from an EMBL/GenBank/DDBJ whole genome shotgun (WGS) entry which is preliminary data.</text>
</comment>
<protein>
    <submittedName>
        <fullName evidence="1">Uncharacterized protein</fullName>
    </submittedName>
</protein>
<reference evidence="1 2" key="2">
    <citation type="journal article" date="2019" name="G3 (Bethesda)">
        <title>Hybrid Assembly of the Genome of the Entomopathogenic Nematode Steinernema carpocapsae Identifies the X-Chromosome.</title>
        <authorList>
            <person name="Serra L."/>
            <person name="Macchietto M."/>
            <person name="Macias-Munoz A."/>
            <person name="McGill C.J."/>
            <person name="Rodriguez I.M."/>
            <person name="Rodriguez B."/>
            <person name="Murad R."/>
            <person name="Mortazavi A."/>
        </authorList>
    </citation>
    <scope>NUCLEOTIDE SEQUENCE [LARGE SCALE GENOMIC DNA]</scope>
    <source>
        <strain evidence="1 2">ALL</strain>
    </source>
</reference>
<dbReference type="EMBL" id="AZBU02000015">
    <property type="protein sequence ID" value="TKR57499.1"/>
    <property type="molecule type" value="Genomic_DNA"/>
</dbReference>
<keyword evidence="2" id="KW-1185">Reference proteome</keyword>
<gene>
    <name evidence="1" type="ORF">L596_030754</name>
</gene>
<evidence type="ECO:0000313" key="1">
    <source>
        <dbReference type="EMBL" id="TKR57499.1"/>
    </source>
</evidence>
<dbReference type="Proteomes" id="UP000298663">
    <property type="component" value="Unassembled WGS sequence"/>
</dbReference>
<accession>A0A4U5LNP1</accession>